<dbReference type="PIRSF" id="PIRSF028200">
    <property type="entry name" value="UCP028200"/>
    <property type="match status" value="1"/>
</dbReference>
<dbReference type="EMBL" id="RXLQ01000004">
    <property type="protein sequence ID" value="RSZ59137.1"/>
    <property type="molecule type" value="Genomic_DNA"/>
</dbReference>
<dbReference type="AlphaFoldDB" id="A0A430HNL9"/>
<comment type="caution">
    <text evidence="1">The sequence shown here is derived from an EMBL/GenBank/DDBJ whole genome shotgun (WGS) entry which is preliminary data.</text>
</comment>
<dbReference type="Pfam" id="PF19795">
    <property type="entry name" value="DUF6279"/>
    <property type="match status" value="1"/>
</dbReference>
<keyword evidence="2" id="KW-1185">Reference proteome</keyword>
<dbReference type="RefSeq" id="WP_126073511.1">
    <property type="nucleotide sequence ID" value="NZ_CP051166.1"/>
</dbReference>
<gene>
    <name evidence="1" type="ORF">EJB06_08035</name>
</gene>
<dbReference type="PROSITE" id="PS51257">
    <property type="entry name" value="PROKAR_LIPOPROTEIN"/>
    <property type="match status" value="1"/>
</dbReference>
<protein>
    <recommendedName>
        <fullName evidence="3">Lipoprotein</fullName>
    </recommendedName>
</protein>
<evidence type="ECO:0000313" key="1">
    <source>
        <dbReference type="EMBL" id="RSZ59137.1"/>
    </source>
</evidence>
<accession>A0A430HNL9</accession>
<dbReference type="Proteomes" id="UP000278085">
    <property type="component" value="Unassembled WGS sequence"/>
</dbReference>
<evidence type="ECO:0008006" key="3">
    <source>
        <dbReference type="Google" id="ProtNLM"/>
    </source>
</evidence>
<proteinExistence type="predicted"/>
<name>A0A430HNL9_9BURK</name>
<dbReference type="InterPro" id="IPR016875">
    <property type="entry name" value="UCP028200"/>
</dbReference>
<evidence type="ECO:0000313" key="2">
    <source>
        <dbReference type="Proteomes" id="UP000278085"/>
    </source>
</evidence>
<organism evidence="1 2">
    <name type="scientific">Massilia atriviolacea</name>
    <dbReference type="NCBI Taxonomy" id="2495579"/>
    <lineage>
        <taxon>Bacteria</taxon>
        <taxon>Pseudomonadati</taxon>
        <taxon>Pseudomonadota</taxon>
        <taxon>Betaproteobacteria</taxon>
        <taxon>Burkholderiales</taxon>
        <taxon>Oxalobacteraceae</taxon>
        <taxon>Telluria group</taxon>
        <taxon>Massilia</taxon>
    </lineage>
</organism>
<dbReference type="OrthoDB" id="5767052at2"/>
<sequence>MKKFNTQEPLSQRFRVLCLVAMMAVLTACSGIKLAYNQGDTLLYWWLDAYVDLDSEQAPEVKQDIKELFKWHRQTQLKDYVHILSTAQRQLAGNLSKADLEADYREILSRTDLLAQKAVPELTDLALAIKPEQLAHIEKKFDKNNETFRKKFIRGSVDDLQEKRFKKSMEQFDLWFGGFSKEQEVLLRKASDARPLNNQLWLDERIRRQQKIMAVLRKIDRENLGKEAATPLVQGLVKDLLLRMQGSEHKQFFDAYTDGTMQMILTAVKIATPEQKAHAQKRMQGWINDFNTLAAETR</sequence>
<reference evidence="1 2" key="1">
    <citation type="submission" date="2018-12" db="EMBL/GenBank/DDBJ databases">
        <authorList>
            <person name="Yang E."/>
        </authorList>
    </citation>
    <scope>NUCLEOTIDE SEQUENCE [LARGE SCALE GENOMIC DNA]</scope>
    <source>
        <strain evidence="1 2">SOD</strain>
    </source>
</reference>